<dbReference type="PROSITE" id="PS50893">
    <property type="entry name" value="ABC_TRANSPORTER_2"/>
    <property type="match status" value="1"/>
</dbReference>
<keyword evidence="2" id="KW-0547">Nucleotide-binding</keyword>
<evidence type="ECO:0000256" key="1">
    <source>
        <dbReference type="ARBA" id="ARBA00022448"/>
    </source>
</evidence>
<dbReference type="InterPro" id="IPR027417">
    <property type="entry name" value="P-loop_NTPase"/>
</dbReference>
<dbReference type="Pfam" id="PF00005">
    <property type="entry name" value="ABC_tran"/>
    <property type="match status" value="1"/>
</dbReference>
<evidence type="ECO:0000256" key="2">
    <source>
        <dbReference type="ARBA" id="ARBA00022741"/>
    </source>
</evidence>
<proteinExistence type="predicted"/>
<keyword evidence="6" id="KW-1185">Reference proteome</keyword>
<accession>A0A378JSK5</accession>
<evidence type="ECO:0000259" key="4">
    <source>
        <dbReference type="PROSITE" id="PS50893"/>
    </source>
</evidence>
<protein>
    <submittedName>
        <fullName evidence="5">Putative ABC transport system ATP-binding protein</fullName>
    </submittedName>
</protein>
<evidence type="ECO:0000313" key="5">
    <source>
        <dbReference type="EMBL" id="STX51152.1"/>
    </source>
</evidence>
<dbReference type="InterPro" id="IPR017871">
    <property type="entry name" value="ABC_transporter-like_CS"/>
</dbReference>
<evidence type="ECO:0000256" key="3">
    <source>
        <dbReference type="ARBA" id="ARBA00022840"/>
    </source>
</evidence>
<dbReference type="PANTHER" id="PTHR43023">
    <property type="entry name" value="PROTEIN TRIGALACTOSYLDIACYLGLYCEROL 3, CHLOROPLASTIC"/>
    <property type="match status" value="1"/>
</dbReference>
<dbReference type="PROSITE" id="PS00211">
    <property type="entry name" value="ABC_TRANSPORTER_1"/>
    <property type="match status" value="1"/>
</dbReference>
<dbReference type="GO" id="GO:0016887">
    <property type="term" value="F:ATP hydrolysis activity"/>
    <property type="evidence" value="ECO:0007669"/>
    <property type="project" value="InterPro"/>
</dbReference>
<organism evidence="5 6">
    <name type="scientific">Legionella busanensis</name>
    <dbReference type="NCBI Taxonomy" id="190655"/>
    <lineage>
        <taxon>Bacteria</taxon>
        <taxon>Pseudomonadati</taxon>
        <taxon>Pseudomonadota</taxon>
        <taxon>Gammaproteobacteria</taxon>
        <taxon>Legionellales</taxon>
        <taxon>Legionellaceae</taxon>
        <taxon>Legionella</taxon>
    </lineage>
</organism>
<feature type="domain" description="ABC transporter" evidence="4">
    <location>
        <begin position="6"/>
        <end position="242"/>
    </location>
</feature>
<dbReference type="AlphaFoldDB" id="A0A378JSK5"/>
<dbReference type="Gene3D" id="3.40.50.300">
    <property type="entry name" value="P-loop containing nucleotide triphosphate hydrolases"/>
    <property type="match status" value="1"/>
</dbReference>
<dbReference type="InterPro" id="IPR003593">
    <property type="entry name" value="AAA+_ATPase"/>
</dbReference>
<dbReference type="CDD" id="cd03261">
    <property type="entry name" value="ABC_Org_Solvent_Resistant"/>
    <property type="match status" value="1"/>
</dbReference>
<dbReference type="RefSeq" id="WP_115330803.1">
    <property type="nucleotide sequence ID" value="NZ_CAAAHP010000001.1"/>
</dbReference>
<dbReference type="PANTHER" id="PTHR43023:SF6">
    <property type="entry name" value="INTERMEMBRANE PHOSPHOLIPID TRANSPORT SYSTEM ATP-BINDING PROTEIN MLAF"/>
    <property type="match status" value="1"/>
</dbReference>
<name>A0A378JSK5_9GAMM</name>
<keyword evidence="3 5" id="KW-0067">ATP-binding</keyword>
<reference evidence="5 6" key="1">
    <citation type="submission" date="2018-06" db="EMBL/GenBank/DDBJ databases">
        <authorList>
            <consortium name="Pathogen Informatics"/>
            <person name="Doyle S."/>
        </authorList>
    </citation>
    <scope>NUCLEOTIDE SEQUENCE [LARGE SCALE GENOMIC DNA]</scope>
    <source>
        <strain evidence="5 6">NCTC13316</strain>
    </source>
</reference>
<dbReference type="SUPFAM" id="SSF52540">
    <property type="entry name" value="P-loop containing nucleoside triphosphate hydrolases"/>
    <property type="match status" value="1"/>
</dbReference>
<dbReference type="InterPro" id="IPR003439">
    <property type="entry name" value="ABC_transporter-like_ATP-bd"/>
</dbReference>
<dbReference type="Proteomes" id="UP000254794">
    <property type="component" value="Unassembled WGS sequence"/>
</dbReference>
<keyword evidence="1" id="KW-0813">Transport</keyword>
<dbReference type="SMART" id="SM00382">
    <property type="entry name" value="AAA"/>
    <property type="match status" value="1"/>
</dbReference>
<gene>
    <name evidence="5" type="primary">ttg2A_1</name>
    <name evidence="5" type="ORF">NCTC13316_01244</name>
</gene>
<sequence length="265" mass="29648">MQNSLVQITNLTFSRGTRIIFNNINMTVERGKITAIMGPSGSGKTTLLKLIGAQLNPDEGEILINGLNMQHLPRKELYKVRQKIGLLFQSSALFTHLTVFENVAFPLREHTKLNEDMIRDIVLMKLEAVGLRGAANLMPAELSGGMARRIALARTIALDPELMMYDEPFTGQDPISMGVLVRLIKRLNELLHTTTIIVSHDVEETCSIADYVYLISEGHFIGYGTPQQLRESTVPQIRQFMHGEPDGVVPFHYPARPLIEELLDA</sequence>
<dbReference type="OrthoDB" id="9802264at2"/>
<dbReference type="GO" id="GO:0005524">
    <property type="term" value="F:ATP binding"/>
    <property type="evidence" value="ECO:0007669"/>
    <property type="project" value="UniProtKB-KW"/>
</dbReference>
<dbReference type="EMBL" id="UGOD01000001">
    <property type="protein sequence ID" value="STX51152.1"/>
    <property type="molecule type" value="Genomic_DNA"/>
</dbReference>
<evidence type="ECO:0000313" key="6">
    <source>
        <dbReference type="Proteomes" id="UP000254794"/>
    </source>
</evidence>